<organism evidence="1 2">
    <name type="scientific">Candidatus Kurthia intestinigallinarum</name>
    <dbReference type="NCBI Taxonomy" id="1562256"/>
    <lineage>
        <taxon>Bacteria</taxon>
        <taxon>Bacillati</taxon>
        <taxon>Bacillota</taxon>
        <taxon>Bacilli</taxon>
        <taxon>Bacillales</taxon>
        <taxon>Caryophanaceae</taxon>
        <taxon>Kurthia</taxon>
    </lineage>
</organism>
<dbReference type="Proteomes" id="UP000288623">
    <property type="component" value="Unassembled WGS sequence"/>
</dbReference>
<name>A0A433RV28_9BACL</name>
<protein>
    <submittedName>
        <fullName evidence="1">Uncharacterized protein</fullName>
    </submittedName>
</protein>
<evidence type="ECO:0000313" key="1">
    <source>
        <dbReference type="EMBL" id="RUS57134.1"/>
    </source>
</evidence>
<gene>
    <name evidence="1" type="ORF">QI30_07695</name>
</gene>
<accession>A0A433RV28</accession>
<keyword evidence="2" id="KW-1185">Reference proteome</keyword>
<sequence length="65" mass="7685">MPSFINCIEKFRDIIKGIPTDSFVLEQGKDAKLYTKKELYYQFDKLDYFLEMMKTGKYSIIAFGI</sequence>
<evidence type="ECO:0000313" key="2">
    <source>
        <dbReference type="Proteomes" id="UP000288623"/>
    </source>
</evidence>
<dbReference type="EMBL" id="JTFC01000027">
    <property type="protein sequence ID" value="RUS57134.1"/>
    <property type="molecule type" value="Genomic_DNA"/>
</dbReference>
<dbReference type="AlphaFoldDB" id="A0A433RV28"/>
<reference evidence="1 2" key="1">
    <citation type="submission" date="2014-11" db="EMBL/GenBank/DDBJ databases">
        <title>Genome sequence and analysis of novel Kurthia sp.</title>
        <authorList>
            <person name="Lawson J.N."/>
            <person name="Gonzalez J.E."/>
            <person name="Rinauldi L."/>
            <person name="Xuan Z."/>
            <person name="Firman A."/>
            <person name="Shaddox L."/>
            <person name="Trudeau A."/>
            <person name="Shah S."/>
            <person name="Reiman D."/>
        </authorList>
    </citation>
    <scope>NUCLEOTIDE SEQUENCE [LARGE SCALE GENOMIC DNA]</scope>
    <source>
        <strain evidence="1 2">3B1D</strain>
    </source>
</reference>
<proteinExistence type="predicted"/>
<comment type="caution">
    <text evidence="1">The sequence shown here is derived from an EMBL/GenBank/DDBJ whole genome shotgun (WGS) entry which is preliminary data.</text>
</comment>